<evidence type="ECO:0000313" key="3">
    <source>
        <dbReference type="EMBL" id="AEM47851.1"/>
    </source>
</evidence>
<evidence type="ECO:0000256" key="2">
    <source>
        <dbReference type="SAM" id="Phobius"/>
    </source>
</evidence>
<dbReference type="HOGENOM" id="CLU_2165484_0_0_6"/>
<dbReference type="Proteomes" id="UP000009220">
    <property type="component" value="Chromosome"/>
</dbReference>
<dbReference type="STRING" id="743299.Acife_1719"/>
<accession>G0JTK0</accession>
<name>G0JTK0_9PROT</name>
<keyword evidence="2" id="KW-0812">Transmembrane</keyword>
<evidence type="ECO:0000313" key="4">
    <source>
        <dbReference type="Proteomes" id="UP000009220"/>
    </source>
</evidence>
<keyword evidence="2" id="KW-1133">Transmembrane helix</keyword>
<evidence type="ECO:0000256" key="1">
    <source>
        <dbReference type="SAM" id="MobiDB-lite"/>
    </source>
</evidence>
<dbReference type="eggNOG" id="COG4648">
    <property type="taxonomic scope" value="Bacteria"/>
</dbReference>
<feature type="compositionally biased region" description="Polar residues" evidence="1">
    <location>
        <begin position="7"/>
        <end position="19"/>
    </location>
</feature>
<dbReference type="EMBL" id="CP002985">
    <property type="protein sequence ID" value="AEM47851.1"/>
    <property type="molecule type" value="Genomic_DNA"/>
</dbReference>
<keyword evidence="2" id="KW-0472">Membrane</keyword>
<organism evidence="3 4">
    <name type="scientific">Acidithiobacillus ferrivorans SS3</name>
    <dbReference type="NCBI Taxonomy" id="743299"/>
    <lineage>
        <taxon>Bacteria</taxon>
        <taxon>Pseudomonadati</taxon>
        <taxon>Pseudomonadota</taxon>
        <taxon>Acidithiobacillia</taxon>
        <taxon>Acidithiobacillales</taxon>
        <taxon>Acidithiobacillaceae</taxon>
        <taxon>Acidithiobacillus</taxon>
    </lineage>
</organism>
<reference evidence="3 4" key="1">
    <citation type="journal article" date="2011" name="J. Bacteriol.">
        <title>Draft genome of the psychrotolerant acidophile Acidithiobacillus ferrivorans SS3.</title>
        <authorList>
            <person name="Liljeqvist M."/>
            <person name="Valdes J."/>
            <person name="Holmes D.S."/>
            <person name="Dopson M."/>
        </authorList>
    </citation>
    <scope>NUCLEOTIDE SEQUENCE [LARGE SCALE GENOMIC DNA]</scope>
    <source>
        <strain evidence="3 4">SS3</strain>
    </source>
</reference>
<feature type="region of interest" description="Disordered" evidence="1">
    <location>
        <begin position="1"/>
        <end position="23"/>
    </location>
</feature>
<sequence length="110" mass="12499">MRRSILVTRQRQEPSNSGMQPRGIIHPLQEVQRVKNNRFKADSAPDLLFLLTNIITVTLVALMLFAEYMVRCRTIPVGERSGMVEGLCAYFSCSDKTAMSKQRPRNNEVA</sequence>
<feature type="transmembrane region" description="Helical" evidence="2">
    <location>
        <begin position="47"/>
        <end position="66"/>
    </location>
</feature>
<protein>
    <submittedName>
        <fullName evidence="3">Uncharacterized protein</fullName>
    </submittedName>
</protein>
<dbReference type="KEGG" id="afi:Acife_1719"/>
<dbReference type="AlphaFoldDB" id="G0JTK0"/>
<proteinExistence type="predicted"/>
<gene>
    <name evidence="3" type="ORF">Acife_1719</name>
</gene>